<keyword evidence="6" id="KW-0663">Pyridoxal phosphate</keyword>
<dbReference type="InterPro" id="IPR015422">
    <property type="entry name" value="PyrdxlP-dep_Trfase_small"/>
</dbReference>
<evidence type="ECO:0000256" key="9">
    <source>
        <dbReference type="ARBA" id="ARBA00048531"/>
    </source>
</evidence>
<dbReference type="AlphaFoldDB" id="A0A7U4TIB3"/>
<evidence type="ECO:0000256" key="6">
    <source>
        <dbReference type="ARBA" id="ARBA00022898"/>
    </source>
</evidence>
<dbReference type="PANTHER" id="PTHR42885:SF1">
    <property type="entry name" value="THREONINE-PHOSPHATE DECARBOXYLASE"/>
    <property type="match status" value="1"/>
</dbReference>
<dbReference type="KEGG" id="daw:HS1_001321"/>
<evidence type="ECO:0000313" key="12">
    <source>
        <dbReference type="Proteomes" id="UP000070560"/>
    </source>
</evidence>
<keyword evidence="5" id="KW-0169">Cobalamin biosynthesis</keyword>
<dbReference type="Gene3D" id="3.40.640.10">
    <property type="entry name" value="Type I PLP-dependent aspartate aminotransferase-like (Major domain)"/>
    <property type="match status" value="1"/>
</dbReference>
<dbReference type="Gene3D" id="3.90.1150.10">
    <property type="entry name" value="Aspartate Aminotransferase, domain 1"/>
    <property type="match status" value="1"/>
</dbReference>
<dbReference type="GO" id="GO:0030170">
    <property type="term" value="F:pyridoxal phosphate binding"/>
    <property type="evidence" value="ECO:0007669"/>
    <property type="project" value="InterPro"/>
</dbReference>
<dbReference type="GO" id="GO:0048472">
    <property type="term" value="F:threonine-phosphate decarboxylase activity"/>
    <property type="evidence" value="ECO:0007669"/>
    <property type="project" value="UniProtKB-EC"/>
</dbReference>
<dbReference type="SUPFAM" id="SSF53383">
    <property type="entry name" value="PLP-dependent transferases"/>
    <property type="match status" value="1"/>
</dbReference>
<dbReference type="Pfam" id="PF00155">
    <property type="entry name" value="Aminotran_1_2"/>
    <property type="match status" value="1"/>
</dbReference>
<evidence type="ECO:0000256" key="7">
    <source>
        <dbReference type="ARBA" id="ARBA00023239"/>
    </source>
</evidence>
<evidence type="ECO:0000256" key="8">
    <source>
        <dbReference type="ARBA" id="ARBA00029996"/>
    </source>
</evidence>
<evidence type="ECO:0000313" key="11">
    <source>
        <dbReference type="EMBL" id="AMM41125.1"/>
    </source>
</evidence>
<gene>
    <name evidence="11" type="ORF">HS1_001321</name>
</gene>
<dbReference type="PANTHER" id="PTHR42885">
    <property type="entry name" value="HISTIDINOL-PHOSPHATE AMINOTRANSFERASE-RELATED"/>
    <property type="match status" value="1"/>
</dbReference>
<reference evidence="11 12" key="1">
    <citation type="submission" date="2015-10" db="EMBL/GenBank/DDBJ databases">
        <title>Candidatus Desulfofervidus auxilii, a hydrogenotrophic sulfate-reducing bacterium involved in the thermophilic anaerobic oxidation of methane.</title>
        <authorList>
            <person name="Krukenberg V."/>
            <person name="Richter M."/>
            <person name="Wegener G."/>
        </authorList>
    </citation>
    <scope>NUCLEOTIDE SEQUENCE [LARGE SCALE GENOMIC DNA]</scope>
    <source>
        <strain evidence="11 12">HS1</strain>
    </source>
</reference>
<dbReference type="PROSITE" id="PS00105">
    <property type="entry name" value="AA_TRANSFER_CLASS_1"/>
    <property type="match status" value="1"/>
</dbReference>
<protein>
    <recommendedName>
        <fullName evidence="4">threonine-phosphate decarboxylase</fullName>
        <ecNumber evidence="4">4.1.1.81</ecNumber>
    </recommendedName>
    <alternativeName>
        <fullName evidence="8">L-threonine-O-3-phosphate decarboxylase</fullName>
    </alternativeName>
</protein>
<dbReference type="InterPro" id="IPR015421">
    <property type="entry name" value="PyrdxlP-dep_Trfase_major"/>
</dbReference>
<dbReference type="GO" id="GO:0009236">
    <property type="term" value="P:cobalamin biosynthetic process"/>
    <property type="evidence" value="ECO:0007669"/>
    <property type="project" value="UniProtKB-UniPathway"/>
</dbReference>
<dbReference type="EMBL" id="CP013015">
    <property type="protein sequence ID" value="AMM41125.1"/>
    <property type="molecule type" value="Genomic_DNA"/>
</dbReference>
<feature type="domain" description="Aminotransferase class I/classII large" evidence="10">
    <location>
        <begin position="22"/>
        <end position="344"/>
    </location>
</feature>
<dbReference type="CDD" id="cd00609">
    <property type="entry name" value="AAT_like"/>
    <property type="match status" value="1"/>
</dbReference>
<evidence type="ECO:0000256" key="4">
    <source>
        <dbReference type="ARBA" id="ARBA00012285"/>
    </source>
</evidence>
<dbReference type="UniPathway" id="UPA00148"/>
<dbReference type="EC" id="4.1.1.81" evidence="4"/>
<keyword evidence="7 11" id="KW-0456">Lyase</keyword>
<dbReference type="Proteomes" id="UP000070560">
    <property type="component" value="Chromosome"/>
</dbReference>
<dbReference type="NCBIfam" id="TIGR01140">
    <property type="entry name" value="L_thr_O3P_dcar"/>
    <property type="match status" value="1"/>
</dbReference>
<evidence type="ECO:0000256" key="5">
    <source>
        <dbReference type="ARBA" id="ARBA00022573"/>
    </source>
</evidence>
<comment type="function">
    <text evidence="2">Decarboxylates L-threonine-O-3-phosphate to yield (R)-1-amino-2-propanol O-2-phosphate, the precursor for the linkage between the nucleotide loop and the corrin ring in cobalamin.</text>
</comment>
<accession>A0A7U4TIB3</accession>
<dbReference type="InterPro" id="IPR015424">
    <property type="entry name" value="PyrdxlP-dep_Trfase"/>
</dbReference>
<comment type="catalytic activity">
    <reaction evidence="9">
        <text>O-phospho-L-threonine + H(+) = (R)-1-aminopropan-2-yl phosphate + CO2</text>
        <dbReference type="Rhea" id="RHEA:11492"/>
        <dbReference type="ChEBI" id="CHEBI:15378"/>
        <dbReference type="ChEBI" id="CHEBI:16526"/>
        <dbReference type="ChEBI" id="CHEBI:58563"/>
        <dbReference type="ChEBI" id="CHEBI:58675"/>
        <dbReference type="EC" id="4.1.1.81"/>
    </reaction>
</comment>
<dbReference type="RefSeq" id="WP_066062656.1">
    <property type="nucleotide sequence ID" value="NZ_CP013015.1"/>
</dbReference>
<evidence type="ECO:0000259" key="10">
    <source>
        <dbReference type="Pfam" id="PF00155"/>
    </source>
</evidence>
<comment type="cofactor">
    <cofactor evidence="1">
        <name>pyridoxal 5'-phosphate</name>
        <dbReference type="ChEBI" id="CHEBI:597326"/>
    </cofactor>
</comment>
<comment type="pathway">
    <text evidence="3">Cofactor biosynthesis; adenosylcobalamin biosynthesis.</text>
</comment>
<name>A0A7U4TIB3_DESA2</name>
<evidence type="ECO:0000256" key="3">
    <source>
        <dbReference type="ARBA" id="ARBA00004953"/>
    </source>
</evidence>
<organism evidence="11 12">
    <name type="scientific">Desulfofervidus auxilii</name>
    <dbReference type="NCBI Taxonomy" id="1621989"/>
    <lineage>
        <taxon>Bacteria</taxon>
        <taxon>Pseudomonadati</taxon>
        <taxon>Thermodesulfobacteriota</taxon>
        <taxon>Candidatus Desulfofervidia</taxon>
        <taxon>Candidatus Desulfofervidales</taxon>
        <taxon>Candidatus Desulfofervidaceae</taxon>
        <taxon>Candidatus Desulfofervidus</taxon>
    </lineage>
</organism>
<dbReference type="OrthoDB" id="9813612at2"/>
<sequence>MDNLGFLHGGNIYEVRRKYKGEIIDFSANINPLGLSKKAKEVILKNLDKISYYPDPKAETLIRKIAQYWGISEESILLGNGSVNLIYLITFAYRPKTALIPEPTFSEYERASKNSGSEVKFLSLKEDEEFRLRYSSIPKADMIFICNPNNPTGNIVVEKSSIEKMPAKLVVIDEAFMDFLPNEMDYTLVWHASKNENIIVLRSFTKFFALPGLRIGYLISHPKTVKRLKRVQPPWEINILAQLTAEAVLDDREYIKETHKIISRERKFLFEELKRIEGLRPYPSVTNFLLIKIEKGNINSNILMKEVIKKGILLRNCSNFRTLGNKFIRIAVRSHKENLYLLKTLKEIL</sequence>
<dbReference type="InterPro" id="IPR004839">
    <property type="entry name" value="Aminotransferase_I/II_large"/>
</dbReference>
<evidence type="ECO:0000256" key="2">
    <source>
        <dbReference type="ARBA" id="ARBA00003444"/>
    </source>
</evidence>
<keyword evidence="12" id="KW-1185">Reference proteome</keyword>
<dbReference type="InterPro" id="IPR004838">
    <property type="entry name" value="NHTrfase_class1_PyrdxlP-BS"/>
</dbReference>
<evidence type="ECO:0000256" key="1">
    <source>
        <dbReference type="ARBA" id="ARBA00001933"/>
    </source>
</evidence>
<proteinExistence type="predicted"/>
<dbReference type="InterPro" id="IPR005860">
    <property type="entry name" value="CobD"/>
</dbReference>